<evidence type="ECO:0000313" key="3">
    <source>
        <dbReference type="Proteomes" id="UP000654918"/>
    </source>
</evidence>
<feature type="compositionally biased region" description="Polar residues" evidence="1">
    <location>
        <begin position="31"/>
        <end position="44"/>
    </location>
</feature>
<feature type="region of interest" description="Disordered" evidence="1">
    <location>
        <begin position="1"/>
        <end position="88"/>
    </location>
</feature>
<dbReference type="AlphaFoldDB" id="A0A8H6KCA8"/>
<accession>A0A8H6KCA8</accession>
<dbReference type="EMBL" id="WIGO01000124">
    <property type="protein sequence ID" value="KAF6828308.1"/>
    <property type="molecule type" value="Genomic_DNA"/>
</dbReference>
<proteinExistence type="predicted"/>
<evidence type="ECO:0000256" key="1">
    <source>
        <dbReference type="SAM" id="MobiDB-lite"/>
    </source>
</evidence>
<sequence length="149" mass="16065">MHPTPQRARPSSQIVSLEGGFSQKPEGVQVSPLSQYAPSGQQTLPLGMQKPWQEVFSGGQPPAGGPEQVAPVGQQPPGTQRIPEVQKPPVPVAQQVPVEGMHFPSQGCWVLLQGVEGLSSREEDRARRAEEWTPGRRMPAGLDFVMASL</sequence>
<keyword evidence="3" id="KW-1185">Reference proteome</keyword>
<dbReference type="Proteomes" id="UP000654918">
    <property type="component" value="Unassembled WGS sequence"/>
</dbReference>
<gene>
    <name evidence="2" type="ORF">CPLU01_08583</name>
</gene>
<comment type="caution">
    <text evidence="2">The sequence shown here is derived from an EMBL/GenBank/DDBJ whole genome shotgun (WGS) entry which is preliminary data.</text>
</comment>
<name>A0A8H6KCA8_9PEZI</name>
<organism evidence="2 3">
    <name type="scientific">Colletotrichum plurivorum</name>
    <dbReference type="NCBI Taxonomy" id="2175906"/>
    <lineage>
        <taxon>Eukaryota</taxon>
        <taxon>Fungi</taxon>
        <taxon>Dikarya</taxon>
        <taxon>Ascomycota</taxon>
        <taxon>Pezizomycotina</taxon>
        <taxon>Sordariomycetes</taxon>
        <taxon>Hypocreomycetidae</taxon>
        <taxon>Glomerellales</taxon>
        <taxon>Glomerellaceae</taxon>
        <taxon>Colletotrichum</taxon>
        <taxon>Colletotrichum orchidearum species complex</taxon>
    </lineage>
</organism>
<protein>
    <submittedName>
        <fullName evidence="2">Uncharacterized protein</fullName>
    </submittedName>
</protein>
<reference evidence="2" key="1">
    <citation type="journal article" date="2020" name="Phytopathology">
        <title>Genome Sequence Resources of Colletotrichum truncatum, C. plurivorum, C. musicola, and C. sojae: Four Species Pathogenic to Soybean (Glycine max).</title>
        <authorList>
            <person name="Rogerio F."/>
            <person name="Boufleur T.R."/>
            <person name="Ciampi-Guillardi M."/>
            <person name="Sukno S.A."/>
            <person name="Thon M.R."/>
            <person name="Massola Junior N.S."/>
            <person name="Baroncelli R."/>
        </authorList>
    </citation>
    <scope>NUCLEOTIDE SEQUENCE</scope>
    <source>
        <strain evidence="2">LFN00145</strain>
    </source>
</reference>
<evidence type="ECO:0000313" key="2">
    <source>
        <dbReference type="EMBL" id="KAF6828308.1"/>
    </source>
</evidence>